<evidence type="ECO:0000313" key="1">
    <source>
        <dbReference type="EMBL" id="MFD1568914.1"/>
    </source>
</evidence>
<reference evidence="1 2" key="1">
    <citation type="journal article" date="2019" name="Int. J. Syst. Evol. Microbiol.">
        <title>The Global Catalogue of Microorganisms (GCM) 10K type strain sequencing project: providing services to taxonomists for standard genome sequencing and annotation.</title>
        <authorList>
            <consortium name="The Broad Institute Genomics Platform"/>
            <consortium name="The Broad Institute Genome Sequencing Center for Infectious Disease"/>
            <person name="Wu L."/>
            <person name="Ma J."/>
        </authorList>
    </citation>
    <scope>NUCLEOTIDE SEQUENCE [LARGE SCALE GENOMIC DNA]</scope>
    <source>
        <strain evidence="1 2">CGMCC 1.12859</strain>
    </source>
</reference>
<dbReference type="RefSeq" id="WP_267647373.1">
    <property type="nucleotide sequence ID" value="NZ_JANHGR010000002.1"/>
</dbReference>
<organism evidence="1 2">
    <name type="scientific">Halolamina litorea</name>
    <dbReference type="NCBI Taxonomy" id="1515593"/>
    <lineage>
        <taxon>Archaea</taxon>
        <taxon>Methanobacteriati</taxon>
        <taxon>Methanobacteriota</taxon>
        <taxon>Stenosarchaea group</taxon>
        <taxon>Halobacteria</taxon>
        <taxon>Halobacteriales</taxon>
        <taxon>Haloferacaceae</taxon>
    </lineage>
</organism>
<dbReference type="EMBL" id="JBHUCZ010000025">
    <property type="protein sequence ID" value="MFD1568914.1"/>
    <property type="molecule type" value="Genomic_DNA"/>
</dbReference>
<proteinExistence type="predicted"/>
<comment type="caution">
    <text evidence="1">The sequence shown here is derived from an EMBL/GenBank/DDBJ whole genome shotgun (WGS) entry which is preliminary data.</text>
</comment>
<dbReference type="Proteomes" id="UP001597139">
    <property type="component" value="Unassembled WGS sequence"/>
</dbReference>
<dbReference type="AlphaFoldDB" id="A0ABD6BWW8"/>
<name>A0ABD6BWW8_9EURY</name>
<protein>
    <submittedName>
        <fullName evidence="1">Uncharacterized protein</fullName>
    </submittedName>
</protein>
<evidence type="ECO:0000313" key="2">
    <source>
        <dbReference type="Proteomes" id="UP001597139"/>
    </source>
</evidence>
<accession>A0ABD6BWW8</accession>
<keyword evidence="2" id="KW-1185">Reference proteome</keyword>
<sequence>MAESSVELPANEEIKQLSHDIVREGNQYAVPLIRDFYTFLAALDEEAYTGLADLDVKDAQSEMPPRAWRDCLSILQKQGIVEKSRGTTTKYRLDSE</sequence>
<gene>
    <name evidence="1" type="ORF">ACFSAU_15575</name>
</gene>